<keyword evidence="1" id="KW-0732">Signal</keyword>
<dbReference type="InterPro" id="IPR005901">
    <property type="entry name" value="GLPGLI"/>
</dbReference>
<dbReference type="Pfam" id="PF09697">
    <property type="entry name" value="Porph_ging"/>
    <property type="match status" value="1"/>
</dbReference>
<feature type="signal peptide" evidence="1">
    <location>
        <begin position="1"/>
        <end position="19"/>
    </location>
</feature>
<dbReference type="NCBIfam" id="TIGR01200">
    <property type="entry name" value="GLPGLI"/>
    <property type="match status" value="1"/>
</dbReference>
<evidence type="ECO:0008006" key="4">
    <source>
        <dbReference type="Google" id="ProtNLM"/>
    </source>
</evidence>
<proteinExistence type="predicted"/>
<evidence type="ECO:0000256" key="1">
    <source>
        <dbReference type="SAM" id="SignalP"/>
    </source>
</evidence>
<feature type="chain" id="PRO_5047321093" description="GLPGLI family protein" evidence="1">
    <location>
        <begin position="20"/>
        <end position="282"/>
    </location>
</feature>
<protein>
    <recommendedName>
        <fullName evidence="4">GLPGLI family protein</fullName>
    </recommendedName>
</protein>
<name>A0ABQ2NFX8_9FLAO</name>
<dbReference type="EMBL" id="BMLV01000001">
    <property type="protein sequence ID" value="GGP01258.1"/>
    <property type="molecule type" value="Genomic_DNA"/>
</dbReference>
<accession>A0ABQ2NFX8</accession>
<evidence type="ECO:0000313" key="2">
    <source>
        <dbReference type="EMBL" id="GGP01258.1"/>
    </source>
</evidence>
<reference evidence="3" key="1">
    <citation type="journal article" date="2019" name="Int. J. Syst. Evol. Microbiol.">
        <title>The Global Catalogue of Microorganisms (GCM) 10K type strain sequencing project: providing services to taxonomists for standard genome sequencing and annotation.</title>
        <authorList>
            <consortium name="The Broad Institute Genomics Platform"/>
            <consortium name="The Broad Institute Genome Sequencing Center for Infectious Disease"/>
            <person name="Wu L."/>
            <person name="Ma J."/>
        </authorList>
    </citation>
    <scope>NUCLEOTIDE SEQUENCE [LARGE SCALE GENOMIC DNA]</scope>
    <source>
        <strain evidence="3">CGMCC 1.7656</strain>
    </source>
</reference>
<sequence>MNKKIFVLLILGVMNFLSAQNQRFTYEYKLVSDSTQRDDVKTEIMNLDTTPKGSKFYSYTSFKSDSLMRVDLEKQLKSTGSINIRTDQRKGVVRYTVAKNYLNGNIDFRTRIGMDAFRVAEDRKISWKIFPDKQKIGNWETQKATAEFAGRKWTAWFCNDIPIQDGPYKFSGLPGLIIKLEDDTLSHMYQLMAIKNLGTLEPQIYAFEISKEIPLTLVEYKKLFLEHRKDPAKGMRQISMDNGVVINMTNSPENNKFMKEREERLKEQIKKDNNLIEIDLLK</sequence>
<comment type="caution">
    <text evidence="2">The sequence shown here is derived from an EMBL/GenBank/DDBJ whole genome shotgun (WGS) entry which is preliminary data.</text>
</comment>
<gene>
    <name evidence="2" type="ORF">GCM10010992_01080</name>
</gene>
<dbReference type="RefSeq" id="WP_188616129.1">
    <property type="nucleotide sequence ID" value="NZ_BMLV01000001.1"/>
</dbReference>
<dbReference type="Proteomes" id="UP000620064">
    <property type="component" value="Unassembled WGS sequence"/>
</dbReference>
<organism evidence="2 3">
    <name type="scientific">Cloacibacterium rupense</name>
    <dbReference type="NCBI Taxonomy" id="517423"/>
    <lineage>
        <taxon>Bacteria</taxon>
        <taxon>Pseudomonadati</taxon>
        <taxon>Bacteroidota</taxon>
        <taxon>Flavobacteriia</taxon>
        <taxon>Flavobacteriales</taxon>
        <taxon>Weeksellaceae</taxon>
    </lineage>
</organism>
<keyword evidence="3" id="KW-1185">Reference proteome</keyword>
<evidence type="ECO:0000313" key="3">
    <source>
        <dbReference type="Proteomes" id="UP000620064"/>
    </source>
</evidence>